<feature type="transmembrane region" description="Helical" evidence="1">
    <location>
        <begin position="85"/>
        <end position="108"/>
    </location>
</feature>
<proteinExistence type="predicted"/>
<dbReference type="InterPro" id="IPR009937">
    <property type="entry name" value="Phage_holin_3_6"/>
</dbReference>
<dbReference type="AlphaFoldDB" id="A0A2N5E8W6"/>
<organism evidence="2 3">
    <name type="scientific">Chimaeribacter coloradensis</name>
    <dbReference type="NCBI Taxonomy" id="2060068"/>
    <lineage>
        <taxon>Bacteria</taxon>
        <taxon>Pseudomonadati</taxon>
        <taxon>Pseudomonadota</taxon>
        <taxon>Gammaproteobacteria</taxon>
        <taxon>Enterobacterales</taxon>
        <taxon>Yersiniaceae</taxon>
        <taxon>Chimaeribacter</taxon>
    </lineage>
</organism>
<protein>
    <recommendedName>
        <fullName evidence="4">Phage holin family protein</fullName>
    </recommendedName>
</protein>
<name>A0A2N5E8W6_9GAMM</name>
<keyword evidence="1" id="KW-0812">Transmembrane</keyword>
<feature type="transmembrane region" description="Helical" evidence="1">
    <location>
        <begin position="53"/>
        <end position="79"/>
    </location>
</feature>
<dbReference type="Proteomes" id="UP000234503">
    <property type="component" value="Unassembled WGS sequence"/>
</dbReference>
<comment type="caution">
    <text evidence="2">The sequence shown here is derived from an EMBL/GenBank/DDBJ whole genome shotgun (WGS) entry which is preliminary data.</text>
</comment>
<reference evidence="2 3" key="1">
    <citation type="submission" date="2017-12" db="EMBL/GenBank/DDBJ databases">
        <title>Characterization of six clinical isolates of Enterochimera gen. nov., a novel genus of the Yersiniaciae family and the three species Enterochimera arupensis sp. nov., Enterochimera coloradensis sp. nov, and Enterochimera californica sp. nov.</title>
        <authorList>
            <person name="Rossi A."/>
            <person name="Fisher M."/>
        </authorList>
    </citation>
    <scope>NUCLEOTIDE SEQUENCE [LARGE SCALE GENOMIC DNA]</scope>
    <source>
        <strain evidence="3">2016-Iso4</strain>
    </source>
</reference>
<keyword evidence="1" id="KW-1133">Transmembrane helix</keyword>
<dbReference type="RefSeq" id="WP_101823228.1">
    <property type="nucleotide sequence ID" value="NZ_PJZH01000003.1"/>
</dbReference>
<keyword evidence="1" id="KW-0472">Membrane</keyword>
<dbReference type="EMBL" id="PJZH01000003">
    <property type="protein sequence ID" value="PLR38353.1"/>
    <property type="molecule type" value="Genomic_DNA"/>
</dbReference>
<keyword evidence="3" id="KW-1185">Reference proteome</keyword>
<gene>
    <name evidence="2" type="ORF">CYR32_04970</name>
</gene>
<dbReference type="Pfam" id="PF07332">
    <property type="entry name" value="Phage_holin_3_6"/>
    <property type="match status" value="1"/>
</dbReference>
<evidence type="ECO:0008006" key="4">
    <source>
        <dbReference type="Google" id="ProtNLM"/>
    </source>
</evidence>
<evidence type="ECO:0000313" key="3">
    <source>
        <dbReference type="Proteomes" id="UP000234503"/>
    </source>
</evidence>
<accession>A0A2N5E8W6</accession>
<evidence type="ECO:0000313" key="2">
    <source>
        <dbReference type="EMBL" id="PLR38353.1"/>
    </source>
</evidence>
<sequence>MTDYRKPNEPQGPGKGALDVAHRVVTTVVGIVETRVKLAVLELEEEKSHLVQLLLMTGISLILLAFGLVSLLVLIFWAIDPAYRQPALWITTGILLALAVAIGTWTLIKAKNSTLLGATRRQLQIDRALLEKKIP</sequence>
<evidence type="ECO:0000256" key="1">
    <source>
        <dbReference type="SAM" id="Phobius"/>
    </source>
</evidence>
<dbReference type="OrthoDB" id="6505013at2"/>